<protein>
    <recommendedName>
        <fullName evidence="8">Angiotensin-converting enzyme</fullName>
        <ecNumber evidence="8">3.4.-.-</ecNumber>
    </recommendedName>
</protein>
<dbReference type="Gene3D" id="1.10.1370.30">
    <property type="match status" value="1"/>
</dbReference>
<dbReference type="Pfam" id="PF01401">
    <property type="entry name" value="Peptidase_M2"/>
    <property type="match status" value="1"/>
</dbReference>
<evidence type="ECO:0000256" key="10">
    <source>
        <dbReference type="SAM" id="SignalP"/>
    </source>
</evidence>
<keyword evidence="3 6" id="KW-1015">Disulfide bond</keyword>
<evidence type="ECO:0000256" key="7">
    <source>
        <dbReference type="PROSITE-ProRule" id="PRU01355"/>
    </source>
</evidence>
<evidence type="ECO:0000256" key="4">
    <source>
        <dbReference type="ARBA" id="ARBA00023180"/>
    </source>
</evidence>
<keyword evidence="11" id="KW-1185">Reference proteome</keyword>
<dbReference type="WBParaSite" id="Csp11.Scaffold567.g4171.t1">
    <property type="protein sequence ID" value="Csp11.Scaffold567.g4171.t1"/>
    <property type="gene ID" value="Csp11.Scaffold567.g4171"/>
</dbReference>
<dbReference type="GO" id="GO:0008241">
    <property type="term" value="F:peptidyl-dipeptidase activity"/>
    <property type="evidence" value="ECO:0007669"/>
    <property type="project" value="InterPro"/>
</dbReference>
<dbReference type="eggNOG" id="KOG3690">
    <property type="taxonomic scope" value="Eukaryota"/>
</dbReference>
<dbReference type="PANTHER" id="PTHR10514">
    <property type="entry name" value="ANGIOTENSIN-CONVERTING ENZYME"/>
    <property type="match status" value="1"/>
</dbReference>
<dbReference type="PANTHER" id="PTHR10514:SF27">
    <property type="entry name" value="ANGIOTENSIN-CONVERTING ENZYME"/>
    <property type="match status" value="1"/>
</dbReference>
<keyword evidence="8" id="KW-0121">Carboxypeptidase</keyword>
<organism evidence="11 12">
    <name type="scientific">Caenorhabditis tropicalis</name>
    <dbReference type="NCBI Taxonomy" id="1561998"/>
    <lineage>
        <taxon>Eukaryota</taxon>
        <taxon>Metazoa</taxon>
        <taxon>Ecdysozoa</taxon>
        <taxon>Nematoda</taxon>
        <taxon>Chromadorea</taxon>
        <taxon>Rhabditida</taxon>
        <taxon>Rhabditina</taxon>
        <taxon>Rhabditomorpha</taxon>
        <taxon>Rhabditoidea</taxon>
        <taxon>Rhabditidae</taxon>
        <taxon>Peloderinae</taxon>
        <taxon>Caenorhabditis</taxon>
    </lineage>
</organism>
<dbReference type="SUPFAM" id="SSF55486">
    <property type="entry name" value="Metalloproteases ('zincins'), catalytic domain"/>
    <property type="match status" value="1"/>
</dbReference>
<evidence type="ECO:0000256" key="9">
    <source>
        <dbReference type="SAM" id="MobiDB-lite"/>
    </source>
</evidence>
<keyword evidence="8" id="KW-0482">Metalloprotease</keyword>
<proteinExistence type="inferred from homology"/>
<reference evidence="12" key="1">
    <citation type="submission" date="2016-11" db="UniProtKB">
        <authorList>
            <consortium name="WormBaseParasite"/>
        </authorList>
    </citation>
    <scope>IDENTIFICATION</scope>
</reference>
<dbReference type="GO" id="GO:0004180">
    <property type="term" value="F:carboxypeptidase activity"/>
    <property type="evidence" value="ECO:0007669"/>
    <property type="project" value="UniProtKB-KW"/>
</dbReference>
<evidence type="ECO:0000313" key="12">
    <source>
        <dbReference type="WBParaSite" id="Csp11.Scaffold567.g4171.t1"/>
    </source>
</evidence>
<dbReference type="PROSITE" id="PS52011">
    <property type="entry name" value="PEPTIDASE_M2"/>
    <property type="match status" value="1"/>
</dbReference>
<evidence type="ECO:0000256" key="1">
    <source>
        <dbReference type="ARBA" id="ARBA00008139"/>
    </source>
</evidence>
<dbReference type="GO" id="GO:0006508">
    <property type="term" value="P:proteolysis"/>
    <property type="evidence" value="ECO:0007669"/>
    <property type="project" value="UniProtKB-KW"/>
</dbReference>
<feature type="compositionally biased region" description="Basic and acidic residues" evidence="9">
    <location>
        <begin position="64"/>
        <end position="80"/>
    </location>
</feature>
<accession>A0A1I7TB01</accession>
<sequence>MKFNILLLLLVGACLSQEIKPKPELLPADEAPKDPEAAFSEGEPFELTDALDAPKNSSVPVPETEPKPEPEPEPHPKSDLESSPTPEPEPAIKFDNIESEDYGDVAEAVITQPDELNTEVIEQLVDTFLNTGSIAQNKTNKGPVFANPVAQALVNSSDYWKTENLQVPSIHFITPLHSNHCYLLQAPGSIKDEEKLRSWLAGYEAEAIKVLREVALSGWRYFNDASPSLKLALDEAENVLTMFVRSTSMQAKQFDMTAVNDEKLKRQLGYVSFEGMSALAPSRFAEFAQAQAVLNRDNKDSTICDKDVPPPCALQKIDMDSIFRNEKDASRLQHLWVSYVTTIAKSKPAYNNIITISNEGAKLNGFADGGAMWRSAFDMSSKHHKAEFDLNKQIEKIYSTVQPFYQHLHAYMRRQLAGIYSNPAGLSKDGPIPAHLFGSLDGGDWSAHYEQTKPYEEESETPEAMLAAFTSQNYTTKKMFVTAYRYFKSAGFPQLPKSFWTSSIFARVWSKDMICHPAAALDMRAPNDFRVKSCAQLGEPDFEQAHSLLVQTYYQYLYKDQSLLFREPSSPVITDAIANAFAFLATNPHYLYSQKLVPSEHLDIKNSVIINKLYKESLESFTKMPFTIAADNWRYELFEGKVAKNKLNDRWWEIRNKYEGTRSPQPYNTSNLDALIHNSVSQVNSPATRSLISYVLKFQILKALCPEGTILSEGCILSEDTTEKLRETMKLGSSITWLKALQMITGKGELDAQPLLEYYEPLINWLRNTNEIDQVVIGWDGEGTPFTVEEIPKTRQPGDGGNGLPSEDRVAFPGGECVNGQECLLDSHCNGTICVCNEGLFTLEIGNTFNCVPGNPADSGFGDGKGGLVIGLFNNEATTPEPSAEPEPTTVTTTKMPPRVRASSSVFSSFLTLITVLYFTL</sequence>
<comment type="similarity">
    <text evidence="1 7 8">Belongs to the peptidase M2 family.</text>
</comment>
<evidence type="ECO:0000256" key="2">
    <source>
        <dbReference type="ARBA" id="ARBA00022729"/>
    </source>
</evidence>
<keyword evidence="8" id="KW-0378">Hydrolase</keyword>
<dbReference type="CDD" id="cd06461">
    <property type="entry name" value="M2_ACE"/>
    <property type="match status" value="1"/>
</dbReference>
<dbReference type="GO" id="GO:0016020">
    <property type="term" value="C:membrane"/>
    <property type="evidence" value="ECO:0007669"/>
    <property type="project" value="InterPro"/>
</dbReference>
<name>A0A1I7TB01_9PELO</name>
<keyword evidence="2 10" id="KW-0732">Signal</keyword>
<evidence type="ECO:0000256" key="6">
    <source>
        <dbReference type="PIRSR" id="PIRSR601548-4"/>
    </source>
</evidence>
<dbReference type="GO" id="GO:0008237">
    <property type="term" value="F:metallopeptidase activity"/>
    <property type="evidence" value="ECO:0007669"/>
    <property type="project" value="UniProtKB-KW"/>
</dbReference>
<dbReference type="GO" id="GO:0046872">
    <property type="term" value="F:metal ion binding"/>
    <property type="evidence" value="ECO:0007669"/>
    <property type="project" value="UniProtKB-KW"/>
</dbReference>
<feature type="signal peptide" evidence="10">
    <location>
        <begin position="1"/>
        <end position="16"/>
    </location>
</feature>
<dbReference type="STRING" id="1561998.A0A1I7TB01"/>
<comment type="caution">
    <text evidence="7">Lacks conserved residue(s) required for the propagation of feature annotation.</text>
</comment>
<keyword evidence="4 8" id="KW-0325">Glycoprotein</keyword>
<dbReference type="AlphaFoldDB" id="A0A1I7TB01"/>
<keyword evidence="8" id="KW-0479">Metal-binding</keyword>
<dbReference type="Proteomes" id="UP000095282">
    <property type="component" value="Unplaced"/>
</dbReference>
<feature type="chain" id="PRO_5009307302" description="Angiotensin-converting enzyme" evidence="10">
    <location>
        <begin position="17"/>
        <end position="921"/>
    </location>
</feature>
<dbReference type="EC" id="3.4.-.-" evidence="8"/>
<feature type="disulfide bond" evidence="6 7">
    <location>
        <begin position="304"/>
        <end position="312"/>
    </location>
</feature>
<keyword evidence="8" id="KW-0862">Zinc</keyword>
<evidence type="ECO:0000313" key="11">
    <source>
        <dbReference type="Proteomes" id="UP000095282"/>
    </source>
</evidence>
<keyword evidence="8" id="KW-0645">Protease</keyword>
<evidence type="ECO:0000256" key="5">
    <source>
        <dbReference type="PIRSR" id="PIRSR601548-2"/>
    </source>
</evidence>
<feature type="disulfide bond" evidence="6">
    <location>
        <begin position="515"/>
        <end position="534"/>
    </location>
</feature>
<evidence type="ECO:0000256" key="8">
    <source>
        <dbReference type="RuleBase" id="RU361144"/>
    </source>
</evidence>
<dbReference type="PRINTS" id="PR00791">
    <property type="entry name" value="PEPDIPTASEA"/>
</dbReference>
<evidence type="ECO:0000256" key="3">
    <source>
        <dbReference type="ARBA" id="ARBA00023157"/>
    </source>
</evidence>
<comment type="cofactor">
    <cofactor evidence="8">
        <name>Zn(2+)</name>
        <dbReference type="ChEBI" id="CHEBI:29105"/>
    </cofactor>
    <text evidence="8">Binds 1 zinc ion per subunit.</text>
</comment>
<dbReference type="InterPro" id="IPR001548">
    <property type="entry name" value="Peptidase_M2"/>
</dbReference>
<feature type="region of interest" description="Disordered" evidence="9">
    <location>
        <begin position="24"/>
        <end position="92"/>
    </location>
</feature>
<feature type="binding site" evidence="5">
    <location>
        <position position="689"/>
    </location>
    <ligand>
        <name>chloride</name>
        <dbReference type="ChEBI" id="CHEBI:17996"/>
        <label>1</label>
    </ligand>
</feature>